<comment type="caution">
    <text evidence="1">The sequence shown here is derived from an EMBL/GenBank/DDBJ whole genome shotgun (WGS) entry which is preliminary data.</text>
</comment>
<organism evidence="1 2">
    <name type="scientific">Marinobacter albus</name>
    <dbReference type="NCBI Taxonomy" id="3030833"/>
    <lineage>
        <taxon>Bacteria</taxon>
        <taxon>Pseudomonadati</taxon>
        <taxon>Pseudomonadota</taxon>
        <taxon>Gammaproteobacteria</taxon>
        <taxon>Pseudomonadales</taxon>
        <taxon>Marinobacteraceae</taxon>
        <taxon>Marinobacter</taxon>
    </lineage>
</organism>
<keyword evidence="2" id="KW-1185">Reference proteome</keyword>
<dbReference type="RefSeq" id="WP_285368817.1">
    <property type="nucleotide sequence ID" value="NZ_JASSQD010000003.1"/>
</dbReference>
<sequence>MKAEAQYNKIVVIESLPEGEMKTGKSLFDDQLMHINARFPQLSAELVQVDNSEQFLNCLRKLTEEVIRDAIIPVLHIECHGSTDGLVMADGVVLSWAELKSELIKLNLATRLNLLVVVGACNGAYLIDTATQVDAAPFFAVVGSETELDAGTIKDAFGNFYSELFASQDGDKAIDAMNSKISNDDQKFRFLGARAFFSEAFKKYYQDYCRGKGKRKRIEYLTSRVLQNPNVARHGIKWARTQVKKVLSNPEDDFEFFRNRYFFVDQLPEILDRLPISYEEAIGQENA</sequence>
<reference evidence="1 2" key="1">
    <citation type="submission" date="2023-05" db="EMBL/GenBank/DDBJ databases">
        <title>Marinobacter albus sp. nov., a marine bacterium isolated from sand in a coastal intertidal zone of huludao.</title>
        <authorList>
            <person name="Deng T."/>
        </authorList>
    </citation>
    <scope>NUCLEOTIDE SEQUENCE [LARGE SCALE GENOMIC DNA]</scope>
    <source>
        <strain evidence="1 2">M216</strain>
    </source>
</reference>
<protein>
    <recommendedName>
        <fullName evidence="3">CHAT domain-containing protein</fullName>
    </recommendedName>
</protein>
<evidence type="ECO:0000313" key="2">
    <source>
        <dbReference type="Proteomes" id="UP001223547"/>
    </source>
</evidence>
<name>A0ABT7HFI6_9GAMM</name>
<evidence type="ECO:0000313" key="1">
    <source>
        <dbReference type="EMBL" id="MDK9559133.1"/>
    </source>
</evidence>
<dbReference type="EMBL" id="JASSQD010000003">
    <property type="protein sequence ID" value="MDK9559133.1"/>
    <property type="molecule type" value="Genomic_DNA"/>
</dbReference>
<dbReference type="Proteomes" id="UP001223547">
    <property type="component" value="Unassembled WGS sequence"/>
</dbReference>
<proteinExistence type="predicted"/>
<evidence type="ECO:0008006" key="3">
    <source>
        <dbReference type="Google" id="ProtNLM"/>
    </source>
</evidence>
<accession>A0ABT7HFI6</accession>
<gene>
    <name evidence="1" type="ORF">QQF73_15980</name>
</gene>